<dbReference type="CDD" id="cd00056">
    <property type="entry name" value="ENDO3c"/>
    <property type="match status" value="1"/>
</dbReference>
<evidence type="ECO:0000256" key="2">
    <source>
        <dbReference type="ARBA" id="ARBA00012720"/>
    </source>
</evidence>
<sequence>MPDLHTDINIRETINSGQVFLWENYKNTWFVIDGHDIIMAKQTPFEILTFSKRAKKFFREDDNYEKILKNITKDKIVKKATKHYPGLRVIRQDPFQCCISFIISSNSNIPNIRMRLQKLCRKFGTKVRFEKREFFLFPGPKRLAKATLQDLQECKLGYRSKYVLGASRAVASGEIDFDELKKADYREGKELLLKLPGIGDKVADCVMLFSLEKLEAFPLDTWIVKILQKYYSNNFCMDKKTISKKRYENIHQDVLDHFGKYAGYSQQFLYKMERDLNEKKWL</sequence>
<organism evidence="11">
    <name type="scientific">uncultured marine thaumarchaeote KM3_63_D09</name>
    <dbReference type="NCBI Taxonomy" id="1456219"/>
    <lineage>
        <taxon>Archaea</taxon>
        <taxon>Nitrososphaerota</taxon>
        <taxon>environmental samples</taxon>
    </lineage>
</organism>
<proteinExistence type="inferred from homology"/>
<evidence type="ECO:0000256" key="4">
    <source>
        <dbReference type="ARBA" id="ARBA00022801"/>
    </source>
</evidence>
<comment type="similarity">
    <text evidence="1">Belongs to the type-1 OGG1 family.</text>
</comment>
<evidence type="ECO:0000256" key="9">
    <source>
        <dbReference type="ARBA" id="ARBA00044632"/>
    </source>
</evidence>
<evidence type="ECO:0000256" key="7">
    <source>
        <dbReference type="ARBA" id="ARBA00023268"/>
    </source>
</evidence>
<dbReference type="Gene3D" id="1.10.1670.10">
    <property type="entry name" value="Helix-hairpin-Helix base-excision DNA repair enzymes (C-terminal)"/>
    <property type="match status" value="1"/>
</dbReference>
<dbReference type="InterPro" id="IPR003265">
    <property type="entry name" value="HhH-GPD_domain"/>
</dbReference>
<evidence type="ECO:0000256" key="8">
    <source>
        <dbReference type="ARBA" id="ARBA00023295"/>
    </source>
</evidence>
<keyword evidence="3" id="KW-0227">DNA damage</keyword>
<dbReference type="InterPro" id="IPR023170">
    <property type="entry name" value="HhH_base_excis_C"/>
</dbReference>
<dbReference type="InterPro" id="IPR012904">
    <property type="entry name" value="OGG_N"/>
</dbReference>
<evidence type="ECO:0000256" key="1">
    <source>
        <dbReference type="ARBA" id="ARBA00010679"/>
    </source>
</evidence>
<dbReference type="InterPro" id="IPR052054">
    <property type="entry name" value="Oxidative_DNA_repair_enzyme"/>
</dbReference>
<dbReference type="Pfam" id="PF00730">
    <property type="entry name" value="HhH-GPD"/>
    <property type="match status" value="1"/>
</dbReference>
<reference evidence="11" key="1">
    <citation type="journal article" date="2014" name="Genome Biol. Evol.">
        <title>Pangenome evidence for extensive interdomain horizontal transfer affecting lineage core and shell genes in uncultured planktonic thaumarchaeota and euryarchaeota.</title>
        <authorList>
            <person name="Deschamps P."/>
            <person name="Zivanovic Y."/>
            <person name="Moreira D."/>
            <person name="Rodriguez-Valera F."/>
            <person name="Lopez-Garcia P."/>
        </authorList>
    </citation>
    <scope>NUCLEOTIDE SEQUENCE</scope>
</reference>
<keyword evidence="7" id="KW-0511">Multifunctional enzyme</keyword>
<gene>
    <name evidence="11" type="primary">OGG1</name>
</gene>
<dbReference type="SUPFAM" id="SSF48150">
    <property type="entry name" value="DNA-glycosylase"/>
    <property type="match status" value="1"/>
</dbReference>
<dbReference type="PANTHER" id="PTHR10242">
    <property type="entry name" value="8-OXOGUANINE DNA GLYCOSYLASE"/>
    <property type="match status" value="1"/>
</dbReference>
<evidence type="ECO:0000313" key="11">
    <source>
        <dbReference type="EMBL" id="AIF13679.1"/>
    </source>
</evidence>
<dbReference type="InterPro" id="IPR011257">
    <property type="entry name" value="DNA_glycosylase"/>
</dbReference>
<evidence type="ECO:0000256" key="5">
    <source>
        <dbReference type="ARBA" id="ARBA00023204"/>
    </source>
</evidence>
<name>A0A075HCP4_9ARCH</name>
<dbReference type="GO" id="GO:0008534">
    <property type="term" value="F:oxidized purine nucleobase lesion DNA N-glycosylase activity"/>
    <property type="evidence" value="ECO:0007669"/>
    <property type="project" value="InterPro"/>
</dbReference>
<dbReference type="GO" id="GO:0006284">
    <property type="term" value="P:base-excision repair"/>
    <property type="evidence" value="ECO:0007669"/>
    <property type="project" value="InterPro"/>
</dbReference>
<feature type="domain" description="HhH-GPD" evidence="10">
    <location>
        <begin position="103"/>
        <end position="272"/>
    </location>
</feature>
<evidence type="ECO:0000259" key="10">
    <source>
        <dbReference type="SMART" id="SM00478"/>
    </source>
</evidence>
<dbReference type="Gene3D" id="3.30.310.260">
    <property type="match status" value="1"/>
</dbReference>
<dbReference type="GO" id="GO:0140078">
    <property type="term" value="F:class I DNA-(apurinic or apyrimidinic site) endonuclease activity"/>
    <property type="evidence" value="ECO:0007669"/>
    <property type="project" value="UniProtKB-EC"/>
</dbReference>
<dbReference type="EMBL" id="KF900980">
    <property type="protein sequence ID" value="AIF13679.1"/>
    <property type="molecule type" value="Genomic_DNA"/>
</dbReference>
<dbReference type="SUPFAM" id="SSF55945">
    <property type="entry name" value="TATA-box binding protein-like"/>
    <property type="match status" value="1"/>
</dbReference>
<evidence type="ECO:0000256" key="6">
    <source>
        <dbReference type="ARBA" id="ARBA00023239"/>
    </source>
</evidence>
<dbReference type="AlphaFoldDB" id="A0A075HCP4"/>
<dbReference type="Gene3D" id="1.10.340.30">
    <property type="entry name" value="Hypothetical protein, domain 2"/>
    <property type="match status" value="1"/>
</dbReference>
<keyword evidence="6 11" id="KW-0456">Lyase</keyword>
<dbReference type="GO" id="GO:0006289">
    <property type="term" value="P:nucleotide-excision repair"/>
    <property type="evidence" value="ECO:0007669"/>
    <property type="project" value="InterPro"/>
</dbReference>
<dbReference type="EC" id="4.2.99.18" evidence="2"/>
<comment type="catalytic activity">
    <reaction evidence="9">
        <text>2'-deoxyribonucleotide-(2'-deoxyribose 5'-phosphate)-2'-deoxyribonucleotide-DNA = a 3'-end 2'-deoxyribonucleotide-(2,3-dehydro-2,3-deoxyribose 5'-phosphate)-DNA + a 5'-end 5'-phospho-2'-deoxyribonucleoside-DNA + H(+)</text>
        <dbReference type="Rhea" id="RHEA:66592"/>
        <dbReference type="Rhea" id="RHEA-COMP:13180"/>
        <dbReference type="Rhea" id="RHEA-COMP:16897"/>
        <dbReference type="Rhea" id="RHEA-COMP:17067"/>
        <dbReference type="ChEBI" id="CHEBI:15378"/>
        <dbReference type="ChEBI" id="CHEBI:136412"/>
        <dbReference type="ChEBI" id="CHEBI:157695"/>
        <dbReference type="ChEBI" id="CHEBI:167181"/>
        <dbReference type="EC" id="4.2.99.18"/>
    </reaction>
</comment>
<protein>
    <recommendedName>
        <fullName evidence="2">DNA-(apurinic or apyrimidinic site) lyase</fullName>
        <ecNumber evidence="2">4.2.99.18</ecNumber>
    </recommendedName>
</protein>
<accession>A0A075HCP4</accession>
<dbReference type="SMART" id="SM00478">
    <property type="entry name" value="ENDO3c"/>
    <property type="match status" value="1"/>
</dbReference>
<dbReference type="PANTHER" id="PTHR10242:SF2">
    <property type="entry name" value="N-GLYCOSYLASE_DNA LYASE"/>
    <property type="match status" value="1"/>
</dbReference>
<evidence type="ECO:0000256" key="3">
    <source>
        <dbReference type="ARBA" id="ARBA00022763"/>
    </source>
</evidence>
<keyword evidence="5" id="KW-0234">DNA repair</keyword>
<dbReference type="GO" id="GO:0003684">
    <property type="term" value="F:damaged DNA binding"/>
    <property type="evidence" value="ECO:0007669"/>
    <property type="project" value="InterPro"/>
</dbReference>
<dbReference type="Pfam" id="PF07934">
    <property type="entry name" value="OGG_N"/>
    <property type="match status" value="1"/>
</dbReference>
<keyword evidence="4" id="KW-0378">Hydrolase</keyword>
<keyword evidence="8" id="KW-0326">Glycosidase</keyword>